<dbReference type="EMBL" id="JAHWGI010001007">
    <property type="protein sequence ID" value="KAK3920544.1"/>
    <property type="molecule type" value="Genomic_DNA"/>
</dbReference>
<gene>
    <name evidence="2" type="ORF">KUF71_009813</name>
    <name evidence="3" type="ORF">KUF71_009815</name>
</gene>
<protein>
    <recommendedName>
        <fullName evidence="5">Secreted protein</fullName>
    </recommendedName>
</protein>
<name>A0AAE1HFU2_9NEOP</name>
<keyword evidence="1" id="KW-0732">Signal</keyword>
<sequence>MGNSINNLSLLAFLCCFSRGPWSQRTLRLSGQDHHDETQEEKLSRCITIVVMKLLRTVSGEQLFLF</sequence>
<dbReference type="AlphaFoldDB" id="A0AAE1HFU2"/>
<accession>A0AAE1HFU2</accession>
<evidence type="ECO:0000256" key="1">
    <source>
        <dbReference type="SAM" id="SignalP"/>
    </source>
</evidence>
<feature type="chain" id="PRO_5042442848" description="Secreted protein" evidence="1">
    <location>
        <begin position="24"/>
        <end position="66"/>
    </location>
</feature>
<comment type="caution">
    <text evidence="3">The sequence shown here is derived from an EMBL/GenBank/DDBJ whole genome shotgun (WGS) entry which is preliminary data.</text>
</comment>
<reference evidence="3" key="1">
    <citation type="submission" date="2021-07" db="EMBL/GenBank/DDBJ databases">
        <authorList>
            <person name="Catto M.A."/>
            <person name="Jacobson A."/>
            <person name="Kennedy G."/>
            <person name="Labadie P."/>
            <person name="Hunt B.G."/>
            <person name="Srinivasan R."/>
        </authorList>
    </citation>
    <scope>NUCLEOTIDE SEQUENCE</scope>
    <source>
        <strain evidence="3">PL_HMW_Pooled</strain>
        <tissue evidence="3">Head</tissue>
    </source>
</reference>
<evidence type="ECO:0000313" key="4">
    <source>
        <dbReference type="Proteomes" id="UP001219518"/>
    </source>
</evidence>
<reference evidence="3" key="2">
    <citation type="journal article" date="2023" name="BMC Genomics">
        <title>Pest status, molecular evolution, and epigenetic factors derived from the genome assembly of Frankliniella fusca, a thysanopteran phytovirus vector.</title>
        <authorList>
            <person name="Catto M.A."/>
            <person name="Labadie P.E."/>
            <person name="Jacobson A.L."/>
            <person name="Kennedy G.G."/>
            <person name="Srinivasan R."/>
            <person name="Hunt B.G."/>
        </authorList>
    </citation>
    <scope>NUCLEOTIDE SEQUENCE</scope>
    <source>
        <strain evidence="3">PL_HMW_Pooled</strain>
    </source>
</reference>
<evidence type="ECO:0000313" key="2">
    <source>
        <dbReference type="EMBL" id="KAK3920542.1"/>
    </source>
</evidence>
<feature type="signal peptide" evidence="1">
    <location>
        <begin position="1"/>
        <end position="23"/>
    </location>
</feature>
<evidence type="ECO:0008006" key="5">
    <source>
        <dbReference type="Google" id="ProtNLM"/>
    </source>
</evidence>
<evidence type="ECO:0000313" key="3">
    <source>
        <dbReference type="EMBL" id="KAK3920544.1"/>
    </source>
</evidence>
<organism evidence="3 4">
    <name type="scientific">Frankliniella fusca</name>
    <dbReference type="NCBI Taxonomy" id="407009"/>
    <lineage>
        <taxon>Eukaryota</taxon>
        <taxon>Metazoa</taxon>
        <taxon>Ecdysozoa</taxon>
        <taxon>Arthropoda</taxon>
        <taxon>Hexapoda</taxon>
        <taxon>Insecta</taxon>
        <taxon>Pterygota</taxon>
        <taxon>Neoptera</taxon>
        <taxon>Paraneoptera</taxon>
        <taxon>Thysanoptera</taxon>
        <taxon>Terebrantia</taxon>
        <taxon>Thripoidea</taxon>
        <taxon>Thripidae</taxon>
        <taxon>Frankliniella</taxon>
    </lineage>
</organism>
<keyword evidence="4" id="KW-1185">Reference proteome</keyword>
<proteinExistence type="predicted"/>
<dbReference type="EMBL" id="JAHWGI010001007">
    <property type="protein sequence ID" value="KAK3920542.1"/>
    <property type="molecule type" value="Genomic_DNA"/>
</dbReference>
<dbReference type="Proteomes" id="UP001219518">
    <property type="component" value="Unassembled WGS sequence"/>
</dbReference>